<dbReference type="Proteomes" id="UP000183376">
    <property type="component" value="Chromosome I"/>
</dbReference>
<gene>
    <name evidence="2" type="ORF">SAMN04489726_5934</name>
</gene>
<protein>
    <recommendedName>
        <fullName evidence="4">Beta/Gamma crystallin</fullName>
    </recommendedName>
</protein>
<feature type="signal peptide" evidence="1">
    <location>
        <begin position="1"/>
        <end position="25"/>
    </location>
</feature>
<evidence type="ECO:0000256" key="1">
    <source>
        <dbReference type="SAM" id="SignalP"/>
    </source>
</evidence>
<sequence length="135" mass="14280">MLRSILVPVLAAASLSVGFVGTATAAPAGVPEACRQFAELVQAPQAAFRMEWTEGGRRMSGWKCAVADAKKPKVCEVDEFGNTAKVLAVWVAGKSELKFYKGLGNHKFVESYGPTGNVTQLAKPITADGYCATRG</sequence>
<dbReference type="AlphaFoldDB" id="A0A1H0A7R1"/>
<evidence type="ECO:0008006" key="4">
    <source>
        <dbReference type="Google" id="ProtNLM"/>
    </source>
</evidence>
<organism evidence="2 3">
    <name type="scientific">Allokutzneria albata</name>
    <name type="common">Kibdelosporangium albatum</name>
    <dbReference type="NCBI Taxonomy" id="211114"/>
    <lineage>
        <taxon>Bacteria</taxon>
        <taxon>Bacillati</taxon>
        <taxon>Actinomycetota</taxon>
        <taxon>Actinomycetes</taxon>
        <taxon>Pseudonocardiales</taxon>
        <taxon>Pseudonocardiaceae</taxon>
        <taxon>Allokutzneria</taxon>
    </lineage>
</organism>
<keyword evidence="3" id="KW-1185">Reference proteome</keyword>
<dbReference type="EMBL" id="LT629701">
    <property type="protein sequence ID" value="SDN29772.1"/>
    <property type="molecule type" value="Genomic_DNA"/>
</dbReference>
<keyword evidence="1" id="KW-0732">Signal</keyword>
<dbReference type="RefSeq" id="WP_156050632.1">
    <property type="nucleotide sequence ID" value="NZ_JOEF01000003.1"/>
</dbReference>
<evidence type="ECO:0000313" key="3">
    <source>
        <dbReference type="Proteomes" id="UP000183376"/>
    </source>
</evidence>
<reference evidence="2 3" key="1">
    <citation type="submission" date="2016-10" db="EMBL/GenBank/DDBJ databases">
        <authorList>
            <person name="de Groot N.N."/>
        </authorList>
    </citation>
    <scope>NUCLEOTIDE SEQUENCE [LARGE SCALE GENOMIC DNA]</scope>
    <source>
        <strain evidence="2 3">DSM 44149</strain>
    </source>
</reference>
<dbReference type="OrthoDB" id="9929455at2"/>
<proteinExistence type="predicted"/>
<feature type="chain" id="PRO_5009246726" description="Beta/Gamma crystallin" evidence="1">
    <location>
        <begin position="26"/>
        <end position="135"/>
    </location>
</feature>
<accession>A0A1H0A7R1</accession>
<dbReference type="STRING" id="211114.SAMN04489726_5934"/>
<name>A0A1H0A7R1_ALLAB</name>
<evidence type="ECO:0000313" key="2">
    <source>
        <dbReference type="EMBL" id="SDN29772.1"/>
    </source>
</evidence>